<evidence type="ECO:0000256" key="5">
    <source>
        <dbReference type="ARBA" id="ARBA00035648"/>
    </source>
</evidence>
<dbReference type="EMBL" id="PYMH01000007">
    <property type="protein sequence ID" value="PSU32961.1"/>
    <property type="molecule type" value="Genomic_DNA"/>
</dbReference>
<dbReference type="PANTHER" id="PTHR30636:SF3">
    <property type="entry name" value="UPF0701 PROTEIN YICC"/>
    <property type="match status" value="1"/>
</dbReference>
<dbReference type="AlphaFoldDB" id="A0A2T3IWV1"/>
<comment type="similarity">
    <text evidence="5">Belongs to the YicC/YloC family.</text>
</comment>
<keyword evidence="2" id="KW-0540">Nuclease</keyword>
<evidence type="ECO:0000259" key="6">
    <source>
        <dbReference type="Pfam" id="PF03755"/>
    </source>
</evidence>
<evidence type="ECO:0000313" key="9">
    <source>
        <dbReference type="Proteomes" id="UP000241222"/>
    </source>
</evidence>
<sequence length="287" mass="32954">MIHSMTAYARREVKADWGTAVWEIRSVNQRYLETYLRMPEQFRSLEPVLRERFRKRLARGKVECNLRFEVNPAANTELKINEGLAKQVINAAKWVKETAGEGNVGPFQVLNWPGVMEAPEQDLDAINKDLLAAFDTTVDDFIAARASEGENMKALIDQRLEAISVEATKVRSMMPEVIKWQRERIMTRLEEAKVELDANRIEQELIMLAQKSDVAEELDRLDSHVKETQKIMKKGGACGRRLDFMMQEFNRESNTLASKSINTEITAAAVELKVLIEQMREQIQNIE</sequence>
<dbReference type="RefSeq" id="WP_107349754.1">
    <property type="nucleotide sequence ID" value="NZ_PYMH01000007.1"/>
</dbReference>
<evidence type="ECO:0000259" key="7">
    <source>
        <dbReference type="Pfam" id="PF08340"/>
    </source>
</evidence>
<organism evidence="8 9">
    <name type="scientific">Photobacterium lutimaris</name>
    <dbReference type="NCBI Taxonomy" id="388278"/>
    <lineage>
        <taxon>Bacteria</taxon>
        <taxon>Pseudomonadati</taxon>
        <taxon>Pseudomonadota</taxon>
        <taxon>Gammaproteobacteria</taxon>
        <taxon>Vibrionales</taxon>
        <taxon>Vibrionaceae</taxon>
        <taxon>Photobacterium</taxon>
    </lineage>
</organism>
<dbReference type="InterPro" id="IPR005229">
    <property type="entry name" value="YicC/YloC-like"/>
</dbReference>
<keyword evidence="3" id="KW-0255">Endonuclease</keyword>
<evidence type="ECO:0000256" key="2">
    <source>
        <dbReference type="ARBA" id="ARBA00022722"/>
    </source>
</evidence>
<gene>
    <name evidence="8" type="ORF">C9I99_15255</name>
</gene>
<dbReference type="PANTHER" id="PTHR30636">
    <property type="entry name" value="UPF0701 PROTEIN YICC"/>
    <property type="match status" value="1"/>
</dbReference>
<dbReference type="Pfam" id="PF08340">
    <property type="entry name" value="YicC-like_C"/>
    <property type="match status" value="1"/>
</dbReference>
<dbReference type="Proteomes" id="UP000241222">
    <property type="component" value="Unassembled WGS sequence"/>
</dbReference>
<dbReference type="GO" id="GO:0004521">
    <property type="term" value="F:RNA endonuclease activity"/>
    <property type="evidence" value="ECO:0007669"/>
    <property type="project" value="InterPro"/>
</dbReference>
<evidence type="ECO:0000256" key="1">
    <source>
        <dbReference type="ARBA" id="ARBA00001968"/>
    </source>
</evidence>
<evidence type="ECO:0000256" key="3">
    <source>
        <dbReference type="ARBA" id="ARBA00022759"/>
    </source>
</evidence>
<protein>
    <submittedName>
        <fullName evidence="8">YicC family protein</fullName>
    </submittedName>
</protein>
<dbReference type="InterPro" id="IPR013527">
    <property type="entry name" value="YicC-like_N"/>
</dbReference>
<evidence type="ECO:0000313" key="8">
    <source>
        <dbReference type="EMBL" id="PSU32961.1"/>
    </source>
</evidence>
<feature type="domain" description="Endoribonuclease YicC-like C-terminal" evidence="7">
    <location>
        <begin position="171"/>
        <end position="287"/>
    </location>
</feature>
<feature type="domain" description="Endoribonuclease YicC-like N-terminal" evidence="6">
    <location>
        <begin position="2"/>
        <end position="153"/>
    </location>
</feature>
<keyword evidence="4" id="KW-0378">Hydrolase</keyword>
<dbReference type="InterPro" id="IPR013551">
    <property type="entry name" value="YicC-like_C"/>
</dbReference>
<comment type="cofactor">
    <cofactor evidence="1">
        <name>a divalent metal cation</name>
        <dbReference type="ChEBI" id="CHEBI:60240"/>
    </cofactor>
</comment>
<evidence type="ECO:0000256" key="4">
    <source>
        <dbReference type="ARBA" id="ARBA00022801"/>
    </source>
</evidence>
<dbReference type="Pfam" id="PF03755">
    <property type="entry name" value="YicC-like_N"/>
    <property type="match status" value="1"/>
</dbReference>
<dbReference type="GO" id="GO:0016787">
    <property type="term" value="F:hydrolase activity"/>
    <property type="evidence" value="ECO:0007669"/>
    <property type="project" value="UniProtKB-KW"/>
</dbReference>
<dbReference type="NCBIfam" id="TIGR00255">
    <property type="entry name" value="YicC/YloC family endoribonuclease"/>
    <property type="match status" value="1"/>
</dbReference>
<name>A0A2T3IWV1_9GAMM</name>
<accession>A0A2T3IWV1</accession>
<keyword evidence="9" id="KW-1185">Reference proteome</keyword>
<dbReference type="OrthoDB" id="9771229at2"/>
<reference evidence="8 9" key="1">
    <citation type="submission" date="2018-03" db="EMBL/GenBank/DDBJ databases">
        <title>Whole genome sequencing of Histamine producing bacteria.</title>
        <authorList>
            <person name="Butler K."/>
        </authorList>
    </citation>
    <scope>NUCLEOTIDE SEQUENCE [LARGE SCALE GENOMIC DNA]</scope>
    <source>
        <strain evidence="8 9">JCM 13586</strain>
    </source>
</reference>
<proteinExistence type="inferred from homology"/>
<comment type="caution">
    <text evidence="8">The sequence shown here is derived from an EMBL/GenBank/DDBJ whole genome shotgun (WGS) entry which is preliminary data.</text>
</comment>